<proteinExistence type="inferred from homology"/>
<dbReference type="RefSeq" id="WP_052717257.1">
    <property type="nucleotide sequence ID" value="NZ_JWIQ02000158.1"/>
</dbReference>
<dbReference type="Proteomes" id="UP000031563">
    <property type="component" value="Unassembled WGS sequence"/>
</dbReference>
<evidence type="ECO:0000256" key="1">
    <source>
        <dbReference type="ARBA" id="ARBA00008909"/>
    </source>
</evidence>
<reference evidence="3" key="1">
    <citation type="submission" date="2015-02" db="EMBL/GenBank/DDBJ databases">
        <title>Genome Assembly of Bacillaceae bacterium MTCC 8252.</title>
        <authorList>
            <person name="Verma A."/>
            <person name="Khatri I."/>
            <person name="Mual P."/>
            <person name="Subramanian S."/>
            <person name="Krishnamurthi S."/>
        </authorList>
    </citation>
    <scope>NUCLEOTIDE SEQUENCE [LARGE SCALE GENOMIC DNA]</scope>
    <source>
        <strain evidence="3">MTCC 8252</strain>
    </source>
</reference>
<dbReference type="GO" id="GO:0003677">
    <property type="term" value="F:DNA binding"/>
    <property type="evidence" value="ECO:0007669"/>
    <property type="project" value="InterPro"/>
</dbReference>
<dbReference type="Pfam" id="PF01446">
    <property type="entry name" value="Rep_1"/>
    <property type="match status" value="1"/>
</dbReference>
<dbReference type="STRING" id="1221996.QY95_00393"/>
<evidence type="ECO:0000256" key="2">
    <source>
        <dbReference type="ARBA" id="ARBA00022705"/>
    </source>
</evidence>
<organism evidence="3 4">
    <name type="scientific">Bacillus thermotolerans</name>
    <name type="common">Quasibacillus thermotolerans</name>
    <dbReference type="NCBI Taxonomy" id="1221996"/>
    <lineage>
        <taxon>Bacteria</taxon>
        <taxon>Bacillati</taxon>
        <taxon>Bacillota</taxon>
        <taxon>Bacilli</taxon>
        <taxon>Bacillales</taxon>
        <taxon>Bacillaceae</taxon>
        <taxon>Bacillus</taxon>
    </lineage>
</organism>
<keyword evidence="4" id="KW-1185">Reference proteome</keyword>
<evidence type="ECO:0000313" key="3">
    <source>
        <dbReference type="EMBL" id="KKB42163.1"/>
    </source>
</evidence>
<accession>A0A0F5I9Q4</accession>
<keyword evidence="2" id="KW-0235">DNA replication</keyword>
<dbReference type="AlphaFoldDB" id="A0A0F5I9Q4"/>
<dbReference type="GO" id="GO:0006260">
    <property type="term" value="P:DNA replication"/>
    <property type="evidence" value="ECO:0007669"/>
    <property type="project" value="UniProtKB-KW"/>
</dbReference>
<dbReference type="EMBL" id="JWIR02000013">
    <property type="protein sequence ID" value="KKB42163.1"/>
    <property type="molecule type" value="Genomic_DNA"/>
</dbReference>
<protein>
    <submittedName>
        <fullName evidence="3">Replication protein for plasmid</fullName>
    </submittedName>
</protein>
<dbReference type="OrthoDB" id="5540934at2"/>
<comment type="caution">
    <text evidence="3">The sequence shown here is derived from an EMBL/GenBank/DDBJ whole genome shotgun (WGS) entry which is preliminary data.</text>
</comment>
<evidence type="ECO:0000313" key="4">
    <source>
        <dbReference type="Proteomes" id="UP000031563"/>
    </source>
</evidence>
<gene>
    <name evidence="3" type="ORF">QY95_00393</name>
</gene>
<comment type="similarity">
    <text evidence="1">Belongs to the Gram-positive plasmids replication protein type 1 family.</text>
</comment>
<dbReference type="InterPro" id="IPR000989">
    <property type="entry name" value="Rep"/>
</dbReference>
<name>A0A0F5I9Q4_BACTR</name>
<sequence>MRATEVTFNKVDNSYHPHIHALLCVESSYFKDTKNYITQKQWTSFWKRAMKLDYDPIVDVRSVKSKNKDKIDPKDVTPAVLETAKYPVKDSDYLTDNEEQNIQVVADLEEGLNRKRLISYGGLLKEVHKELNLDDVEDGDLIHTDDDEEKASEDAFSIVAVWNWKRKNYFIKNIG</sequence>